<dbReference type="AlphaFoldDB" id="A0A4W6F2B2"/>
<dbReference type="GO" id="GO:0004649">
    <property type="term" value="F:poly(ADP-ribose) glycohydrolase activity"/>
    <property type="evidence" value="ECO:0007669"/>
    <property type="project" value="UniProtKB-EC"/>
</dbReference>
<evidence type="ECO:0000256" key="2">
    <source>
        <dbReference type="ARBA" id="ARBA00012255"/>
    </source>
</evidence>
<dbReference type="GO" id="GO:1990966">
    <property type="term" value="P:ATP generation from poly-ADP-D-ribose"/>
    <property type="evidence" value="ECO:0007669"/>
    <property type="project" value="TreeGrafter"/>
</dbReference>
<dbReference type="GO" id="GO:0006282">
    <property type="term" value="P:regulation of DNA repair"/>
    <property type="evidence" value="ECO:0007669"/>
    <property type="project" value="InterPro"/>
</dbReference>
<dbReference type="InterPro" id="IPR046372">
    <property type="entry name" value="PARG_cat_C"/>
</dbReference>
<dbReference type="InParanoid" id="A0A4W6F2B2"/>
<dbReference type="Proteomes" id="UP000314980">
    <property type="component" value="Unassembled WGS sequence"/>
</dbReference>
<feature type="domain" description="PARG catalytic Macro" evidence="6">
    <location>
        <begin position="434"/>
        <end position="633"/>
    </location>
</feature>
<accession>A0A4W6F2B2</accession>
<dbReference type="PANTHER" id="PTHR12837">
    <property type="entry name" value="POLY ADP-RIBOSE GLYCOHYDROLASE"/>
    <property type="match status" value="1"/>
</dbReference>
<dbReference type="Pfam" id="PF20811">
    <property type="entry name" value="PARG_cat_N"/>
    <property type="match status" value="1"/>
</dbReference>
<protein>
    <recommendedName>
        <fullName evidence="2">poly(ADP-ribose) glycohydrolase</fullName>
        <ecNumber evidence="2">3.2.1.143</ecNumber>
    </recommendedName>
</protein>
<dbReference type="GO" id="GO:0009225">
    <property type="term" value="P:nucleotide-sugar metabolic process"/>
    <property type="evidence" value="ECO:0007669"/>
    <property type="project" value="TreeGrafter"/>
</dbReference>
<feature type="active site" evidence="4">
    <location>
        <position position="483"/>
    </location>
</feature>
<reference evidence="9" key="1">
    <citation type="submission" date="2015-09" db="EMBL/GenBank/DDBJ databases">
        <authorList>
            <person name="Sai Rama Sridatta P."/>
        </authorList>
    </citation>
    <scope>NUCLEOTIDE SEQUENCE [LARGE SCALE GENOMIC DNA]</scope>
</reference>
<reference evidence="8" key="3">
    <citation type="submission" date="2025-09" db="UniProtKB">
        <authorList>
            <consortium name="Ensembl"/>
        </authorList>
    </citation>
    <scope>IDENTIFICATION</scope>
</reference>
<gene>
    <name evidence="8" type="primary">pargl</name>
</gene>
<evidence type="ECO:0000259" key="6">
    <source>
        <dbReference type="Pfam" id="PF05028"/>
    </source>
</evidence>
<dbReference type="GO" id="GO:0005975">
    <property type="term" value="P:carbohydrate metabolic process"/>
    <property type="evidence" value="ECO:0007669"/>
    <property type="project" value="InterPro"/>
</dbReference>
<dbReference type="FunCoup" id="A0A4W6F2B2">
    <property type="interactions" value="1"/>
</dbReference>
<dbReference type="InterPro" id="IPR007724">
    <property type="entry name" value="Poly_GlycHdrlase"/>
</dbReference>
<evidence type="ECO:0000256" key="3">
    <source>
        <dbReference type="ARBA" id="ARBA00022801"/>
    </source>
</evidence>
<evidence type="ECO:0000256" key="1">
    <source>
        <dbReference type="ARBA" id="ARBA00009545"/>
    </source>
</evidence>
<reference evidence="8" key="2">
    <citation type="submission" date="2025-08" db="UniProtKB">
        <authorList>
            <consortium name="Ensembl"/>
        </authorList>
    </citation>
    <scope>IDENTIFICATION</scope>
</reference>
<evidence type="ECO:0000313" key="8">
    <source>
        <dbReference type="Ensembl" id="ENSLCAP00010043942.1"/>
    </source>
</evidence>
<dbReference type="EC" id="3.2.1.143" evidence="2"/>
<dbReference type="GO" id="GO:0005737">
    <property type="term" value="C:cytoplasm"/>
    <property type="evidence" value="ECO:0007669"/>
    <property type="project" value="TreeGrafter"/>
</dbReference>
<dbReference type="Ensembl" id="ENSLCAT00010045033.1">
    <property type="protein sequence ID" value="ENSLCAP00010043942.1"/>
    <property type="gene ID" value="ENSLCAG00010020472.1"/>
</dbReference>
<evidence type="ECO:0000256" key="4">
    <source>
        <dbReference type="PIRSR" id="PIRSR607724-1"/>
    </source>
</evidence>
<evidence type="ECO:0000313" key="9">
    <source>
        <dbReference type="Proteomes" id="UP000314980"/>
    </source>
</evidence>
<evidence type="ECO:0000256" key="5">
    <source>
        <dbReference type="SAM" id="MobiDB-lite"/>
    </source>
</evidence>
<dbReference type="PANTHER" id="PTHR12837:SF9">
    <property type="entry name" value="POLY(ADP-RIBOSE) GLYCOHYDROLASE"/>
    <property type="match status" value="1"/>
</dbReference>
<feature type="active site" evidence="4">
    <location>
        <position position="465"/>
    </location>
</feature>
<evidence type="ECO:0000259" key="7">
    <source>
        <dbReference type="Pfam" id="PF20811"/>
    </source>
</evidence>
<feature type="region of interest" description="Disordered" evidence="5">
    <location>
        <begin position="127"/>
        <end position="170"/>
    </location>
</feature>
<dbReference type="InterPro" id="IPR048362">
    <property type="entry name" value="PARG_helical"/>
</dbReference>
<feature type="active site" evidence="4">
    <location>
        <position position="484"/>
    </location>
</feature>
<keyword evidence="9" id="KW-1185">Reference proteome</keyword>
<dbReference type="Pfam" id="PF05028">
    <property type="entry name" value="PARG_cat_C"/>
    <property type="match status" value="1"/>
</dbReference>
<feature type="domain" description="PARG helical" evidence="7">
    <location>
        <begin position="308"/>
        <end position="425"/>
    </location>
</feature>
<keyword evidence="3" id="KW-0378">Hydrolase</keyword>
<proteinExistence type="inferred from homology"/>
<dbReference type="GeneTree" id="ENSGT00390000003652"/>
<feature type="region of interest" description="Disordered" evidence="5">
    <location>
        <begin position="72"/>
        <end position="110"/>
    </location>
</feature>
<feature type="compositionally biased region" description="Basic and acidic residues" evidence="5">
    <location>
        <begin position="140"/>
        <end position="170"/>
    </location>
</feature>
<comment type="similarity">
    <text evidence="1">Belongs to the poly(ADP-ribose) glycohydrolase family.</text>
</comment>
<feature type="compositionally biased region" description="Basic and acidic residues" evidence="5">
    <location>
        <begin position="91"/>
        <end position="108"/>
    </location>
</feature>
<name>A0A4W6F2B2_LATCA</name>
<sequence>MKQKLKLDVVSCVNQYFVSSCVMRVTAAPTRSLSFSPQSESKLQRLSLRAAFSSMSPETDDKSIKPEVKEMVERPNHRNNSSQMREALQQGDHREEHKHGLGRKDSSGEVRCSCSCPCPHCCLSPGRTGDRHGRSGSGDWDDKGRSGERDDKGRSGERDDKGRPRDWSEQRDQGSLSCCELDHLKRLPQCHSRLNELKVGGTHTVLIDVTYFKQAGGLIPYEGRDIWHSNYVKMPYSSANDMTVKTGLLKQSSQTQRWDVISKHLKALSSKKEANVDDVEEVIMKYNPKYKDQWKFDALSASVMRTPKEENYFFTLFPKIAKLALKLPNEVKKAIPLLRKGHTAAITLSQVQISCLLANAFFCTFPHRNASGAKTEYHSYPSINFTSLFGNWSERKQEKLRAIMHYFNVVTDEKTKPKGLVTFERRCMSAADFPNWRSSVEMLQKLHVTSKGRIETDGEGMLQVDFACSYIGGGVLSSGLVQEEILFLMNPELIVSRLFTEKLGDEECLIITGSQQFSCYSGFGDTFEWLGPYEDCLERDEWLRRKRQILAIDALHFKYMQEQYSMRKVVRELNKAYCGFKGHGHNEPDIATGKWGCGAFNGDPQLKALIQLMAAAKAKRGLAFFTFDDENLKHSLQQMYHLLVTEEITVGKLYGLLEEYCDAQCRPSASNVDLFEFIRYTLRRSKSLL</sequence>
<dbReference type="PROSITE" id="PS51257">
    <property type="entry name" value="PROKAR_LIPOPROTEIN"/>
    <property type="match status" value="1"/>
</dbReference>
<organism evidence="8 9">
    <name type="scientific">Lates calcarifer</name>
    <name type="common">Barramundi</name>
    <name type="synonym">Holocentrus calcarifer</name>
    <dbReference type="NCBI Taxonomy" id="8187"/>
    <lineage>
        <taxon>Eukaryota</taxon>
        <taxon>Metazoa</taxon>
        <taxon>Chordata</taxon>
        <taxon>Craniata</taxon>
        <taxon>Vertebrata</taxon>
        <taxon>Euteleostomi</taxon>
        <taxon>Actinopterygii</taxon>
        <taxon>Neopterygii</taxon>
        <taxon>Teleostei</taxon>
        <taxon>Neoteleostei</taxon>
        <taxon>Acanthomorphata</taxon>
        <taxon>Carangaria</taxon>
        <taxon>Carangaria incertae sedis</taxon>
        <taxon>Centropomidae</taxon>
        <taxon>Lates</taxon>
    </lineage>
</organism>
<dbReference type="GO" id="GO:0005634">
    <property type="term" value="C:nucleus"/>
    <property type="evidence" value="ECO:0007669"/>
    <property type="project" value="TreeGrafter"/>
</dbReference>
<dbReference type="STRING" id="8187.ENSLCAP00010043942"/>